<dbReference type="OrthoDB" id="2973960at2759"/>
<feature type="region of interest" description="Disordered" evidence="1">
    <location>
        <begin position="1074"/>
        <end position="1166"/>
    </location>
</feature>
<protein>
    <recommendedName>
        <fullName evidence="4">JmjC domain-containing protein</fullName>
    </recommendedName>
</protein>
<proteinExistence type="predicted"/>
<dbReference type="Gene3D" id="2.60.120.650">
    <property type="entry name" value="Cupin"/>
    <property type="match status" value="1"/>
</dbReference>
<evidence type="ECO:0000313" key="3">
    <source>
        <dbReference type="Proteomes" id="UP000219338"/>
    </source>
</evidence>
<dbReference type="Proteomes" id="UP000219338">
    <property type="component" value="Unassembled WGS sequence"/>
</dbReference>
<keyword evidence="3" id="KW-1185">Reference proteome</keyword>
<dbReference type="AlphaFoldDB" id="A0A284R9N9"/>
<feature type="compositionally biased region" description="Acidic residues" evidence="1">
    <location>
        <begin position="1132"/>
        <end position="1166"/>
    </location>
</feature>
<name>A0A284R9N9_ARMOS</name>
<evidence type="ECO:0000256" key="1">
    <source>
        <dbReference type="SAM" id="MobiDB-lite"/>
    </source>
</evidence>
<organism evidence="2 3">
    <name type="scientific">Armillaria ostoyae</name>
    <name type="common">Armillaria root rot fungus</name>
    <dbReference type="NCBI Taxonomy" id="47428"/>
    <lineage>
        <taxon>Eukaryota</taxon>
        <taxon>Fungi</taxon>
        <taxon>Dikarya</taxon>
        <taxon>Basidiomycota</taxon>
        <taxon>Agaricomycotina</taxon>
        <taxon>Agaricomycetes</taxon>
        <taxon>Agaricomycetidae</taxon>
        <taxon>Agaricales</taxon>
        <taxon>Marasmiineae</taxon>
        <taxon>Physalacriaceae</taxon>
        <taxon>Armillaria</taxon>
    </lineage>
</organism>
<evidence type="ECO:0000313" key="2">
    <source>
        <dbReference type="EMBL" id="SJL05451.1"/>
    </source>
</evidence>
<dbReference type="STRING" id="47428.A0A284R9N9"/>
<gene>
    <name evidence="2" type="ORF">ARMOST_08818</name>
</gene>
<dbReference type="OMA" id="ACITEEM"/>
<reference evidence="3" key="1">
    <citation type="journal article" date="2017" name="Nat. Ecol. Evol.">
        <title>Genome expansion and lineage-specific genetic innovations in the forest pathogenic fungi Armillaria.</title>
        <authorList>
            <person name="Sipos G."/>
            <person name="Prasanna A.N."/>
            <person name="Walter M.C."/>
            <person name="O'Connor E."/>
            <person name="Balint B."/>
            <person name="Krizsan K."/>
            <person name="Kiss B."/>
            <person name="Hess J."/>
            <person name="Varga T."/>
            <person name="Slot J."/>
            <person name="Riley R."/>
            <person name="Boka B."/>
            <person name="Rigling D."/>
            <person name="Barry K."/>
            <person name="Lee J."/>
            <person name="Mihaltcheva S."/>
            <person name="LaButti K."/>
            <person name="Lipzen A."/>
            <person name="Waldron R."/>
            <person name="Moloney N.M."/>
            <person name="Sperisen C."/>
            <person name="Kredics L."/>
            <person name="Vagvoelgyi C."/>
            <person name="Patrignani A."/>
            <person name="Fitzpatrick D."/>
            <person name="Nagy I."/>
            <person name="Doyle S."/>
            <person name="Anderson J.B."/>
            <person name="Grigoriev I.V."/>
            <person name="Gueldener U."/>
            <person name="Muensterkoetter M."/>
            <person name="Nagy L.G."/>
        </authorList>
    </citation>
    <scope>NUCLEOTIDE SEQUENCE [LARGE SCALE GENOMIC DNA]</scope>
    <source>
        <strain evidence="3">C18/9</strain>
    </source>
</reference>
<evidence type="ECO:0008006" key="4">
    <source>
        <dbReference type="Google" id="ProtNLM"/>
    </source>
</evidence>
<accession>A0A284R9N9</accession>
<sequence length="1166" mass="131091">MSIQPSQRVASNPATGYSAAKRSSLVWSLPISCRQFLETPLDPEQWFELHAGGSDQDIQILQFGKAMGRSLKSVADEGWDKGDPQMHIDNMSGGRSQTKSAGLFETLVLVKATDIAAGFLRLPSRPFYPSFSKTLHLEGRHMGFLKRLDNWPHKLDAIRTSLRMYTDKKSMALPGLGSEATPGEEILHGDVCLLASHWKHESAKNWLKALCVVDGVAFHIRLLCYHGGVEQTTLWQRFIDRTFQHPDIRMVMGDEETIKRFKKNLPRWKQAFANAVAISPLLLILGQGMGQTLSTPLALQVGGRLSSLGKPELILRVEELLWRCIVGVAWGSWTSEVGLNKFLENVAPLINNMNSLKQVSQRNVGQGNMRWTGYQGEDTWFERNIQYIQHNRIPAEAAGLPGAVPGRIQANEVELCRDLRVESYDQGRSQDVALCPFLFLAISHHPSSYTNGAMRTIRPFDKRPEWKTAPSLPPAMVQDIEPIHPQDIIVGEVPPVREKSSKARFLSRSQQVQHEKKLSQDIDPSWRQLMLMAPSLQMTGPPDVIPSISGCKRKRSHTIDTGVDVVLKKAKVDQDDRKTLAGWNACNKAGPTGAPLYRLKETGMGAEESMIATLSLRHAAKNPSETLETFRSYNILLYATQTPSLTWSLQDLSQIGNIDLLRDVQDHQRRSSEDTMDDIHDQASLRDLYHEGLEENDRVLNALSPCRTPTTHPLQPIVSSHIRAFEQTSNLPDDIFKARYPITATSFWLVATKGAISYLHPDCHGVGTVVEVLCGRKLWYVFQRRYPKARGTRHDSRIDEYMRDWAPGFIPDADQWEAEVVVLEPGSAFYMRPDTHHAVVTLENSIVRGHHVYATVTLSRTVAGYVHTCLLKFRIVNVLHRELRELLLRLMCYFCHDSGIPGMTRGGLLDLIALGNLCIFGLALDSCLDTVDATTDDMKPSYAMAAAAYISIIQRLRKDYCLVFLSEDMQADSLESLVSRIHLKEGVDFRALSLDIGSGRTRKYFVDLESFEKNVADAMDGFLQMDLTKDFFNAYRAQKIKRLHLYIICGLTKEIEPDVYSDWQAITDYDCYGSEDDDGQNGDGDGDGAADMTADASTESSNMEVDDGDTATNRVTPSMGVDKDVWLLSWGQDEEENEEEEMDEEMDEWEPEWDLEGLEWGIEDDG</sequence>
<dbReference type="SUPFAM" id="SSF51197">
    <property type="entry name" value="Clavaminate synthase-like"/>
    <property type="match status" value="1"/>
</dbReference>
<dbReference type="EMBL" id="FUEG01000006">
    <property type="protein sequence ID" value="SJL05451.1"/>
    <property type="molecule type" value="Genomic_DNA"/>
</dbReference>
<feature type="compositionally biased region" description="Acidic residues" evidence="1">
    <location>
        <begin position="1074"/>
        <end position="1088"/>
    </location>
</feature>